<evidence type="ECO:0000313" key="1">
    <source>
        <dbReference type="EMBL" id="KAI4305468.1"/>
    </source>
</evidence>
<protein>
    <submittedName>
        <fullName evidence="1">Uncharacterized protein</fullName>
    </submittedName>
</protein>
<gene>
    <name evidence="1" type="ORF">L6164_028833</name>
</gene>
<accession>A0ACB9L7M9</accession>
<name>A0ACB9L7M9_BAUVA</name>
<sequence length="100" mass="11190">MAAATVAFNGVVVKKLRDRNYGNWSVLVKNYLMGQGLWDVVSDFATKSEDEDWKKKNVKALHAIQLSCGSRAFGLIHKCVTAQDAWNQLRFSFSSYSGVD</sequence>
<comment type="caution">
    <text evidence="1">The sequence shown here is derived from an EMBL/GenBank/DDBJ whole genome shotgun (WGS) entry which is preliminary data.</text>
</comment>
<dbReference type="EMBL" id="CM039437">
    <property type="protein sequence ID" value="KAI4305468.1"/>
    <property type="molecule type" value="Genomic_DNA"/>
</dbReference>
<evidence type="ECO:0000313" key="2">
    <source>
        <dbReference type="Proteomes" id="UP000828941"/>
    </source>
</evidence>
<keyword evidence="2" id="KW-1185">Reference proteome</keyword>
<organism evidence="1 2">
    <name type="scientific">Bauhinia variegata</name>
    <name type="common">Purple orchid tree</name>
    <name type="synonym">Phanera variegata</name>
    <dbReference type="NCBI Taxonomy" id="167791"/>
    <lineage>
        <taxon>Eukaryota</taxon>
        <taxon>Viridiplantae</taxon>
        <taxon>Streptophyta</taxon>
        <taxon>Embryophyta</taxon>
        <taxon>Tracheophyta</taxon>
        <taxon>Spermatophyta</taxon>
        <taxon>Magnoliopsida</taxon>
        <taxon>eudicotyledons</taxon>
        <taxon>Gunneridae</taxon>
        <taxon>Pentapetalae</taxon>
        <taxon>rosids</taxon>
        <taxon>fabids</taxon>
        <taxon>Fabales</taxon>
        <taxon>Fabaceae</taxon>
        <taxon>Cercidoideae</taxon>
        <taxon>Cercideae</taxon>
        <taxon>Bauhiniinae</taxon>
        <taxon>Bauhinia</taxon>
    </lineage>
</organism>
<reference evidence="1 2" key="1">
    <citation type="journal article" date="2022" name="DNA Res.">
        <title>Chromosomal-level genome assembly of the orchid tree Bauhinia variegata (Leguminosae; Cercidoideae) supports the allotetraploid origin hypothesis of Bauhinia.</title>
        <authorList>
            <person name="Zhong Y."/>
            <person name="Chen Y."/>
            <person name="Zheng D."/>
            <person name="Pang J."/>
            <person name="Liu Y."/>
            <person name="Luo S."/>
            <person name="Meng S."/>
            <person name="Qian L."/>
            <person name="Wei D."/>
            <person name="Dai S."/>
            <person name="Zhou R."/>
        </authorList>
    </citation>
    <scope>NUCLEOTIDE SEQUENCE [LARGE SCALE GENOMIC DNA]</scope>
    <source>
        <strain evidence="1">BV-YZ2020</strain>
    </source>
</reference>
<dbReference type="Proteomes" id="UP000828941">
    <property type="component" value="Chromosome 12"/>
</dbReference>
<proteinExistence type="predicted"/>